<feature type="compositionally biased region" description="Polar residues" evidence="1">
    <location>
        <begin position="260"/>
        <end position="269"/>
    </location>
</feature>
<keyword evidence="2" id="KW-0812">Transmembrane</keyword>
<evidence type="ECO:0000256" key="1">
    <source>
        <dbReference type="SAM" id="MobiDB-lite"/>
    </source>
</evidence>
<accession>A0ABR1UI23</accession>
<reference evidence="3 4" key="1">
    <citation type="submission" date="2023-01" db="EMBL/GenBank/DDBJ databases">
        <title>Analysis of 21 Apiospora genomes using comparative genomics revels a genus with tremendous synthesis potential of carbohydrate active enzymes and secondary metabolites.</title>
        <authorList>
            <person name="Sorensen T."/>
        </authorList>
    </citation>
    <scope>NUCLEOTIDE SEQUENCE [LARGE SCALE GENOMIC DNA]</scope>
    <source>
        <strain evidence="3 4">CBS 135458</strain>
    </source>
</reference>
<gene>
    <name evidence="3" type="ORF">PG994_009005</name>
</gene>
<dbReference type="GeneID" id="92093477"/>
<organism evidence="3 4">
    <name type="scientific">Apiospora phragmitis</name>
    <dbReference type="NCBI Taxonomy" id="2905665"/>
    <lineage>
        <taxon>Eukaryota</taxon>
        <taxon>Fungi</taxon>
        <taxon>Dikarya</taxon>
        <taxon>Ascomycota</taxon>
        <taxon>Pezizomycotina</taxon>
        <taxon>Sordariomycetes</taxon>
        <taxon>Xylariomycetidae</taxon>
        <taxon>Amphisphaeriales</taxon>
        <taxon>Apiosporaceae</taxon>
        <taxon>Apiospora</taxon>
    </lineage>
</organism>
<dbReference type="EMBL" id="JAQQWL010000009">
    <property type="protein sequence ID" value="KAK8058557.1"/>
    <property type="molecule type" value="Genomic_DNA"/>
</dbReference>
<keyword evidence="2" id="KW-1133">Transmembrane helix</keyword>
<keyword evidence="4" id="KW-1185">Reference proteome</keyword>
<keyword evidence="2" id="KW-0472">Membrane</keyword>
<name>A0ABR1UI23_9PEZI</name>
<feature type="compositionally biased region" description="Low complexity" evidence="1">
    <location>
        <begin position="191"/>
        <end position="207"/>
    </location>
</feature>
<feature type="transmembrane region" description="Helical" evidence="2">
    <location>
        <begin position="215"/>
        <end position="239"/>
    </location>
</feature>
<evidence type="ECO:0000313" key="4">
    <source>
        <dbReference type="Proteomes" id="UP001480595"/>
    </source>
</evidence>
<evidence type="ECO:0000256" key="2">
    <source>
        <dbReference type="SAM" id="Phobius"/>
    </source>
</evidence>
<feature type="region of interest" description="Disordered" evidence="1">
    <location>
        <begin position="341"/>
        <end position="385"/>
    </location>
</feature>
<evidence type="ECO:0000313" key="3">
    <source>
        <dbReference type="EMBL" id="KAK8058557.1"/>
    </source>
</evidence>
<dbReference type="RefSeq" id="XP_066714003.1">
    <property type="nucleotide sequence ID" value="XM_066860414.1"/>
</dbReference>
<dbReference type="Proteomes" id="UP001480595">
    <property type="component" value="Unassembled WGS sequence"/>
</dbReference>
<feature type="region of interest" description="Disordered" evidence="1">
    <location>
        <begin position="250"/>
        <end position="311"/>
    </location>
</feature>
<sequence length="385" mass="40318">MADINVLISNGTCYKSTDEESYRDYIPCGNVASGQHYQCCSKGDICLSSNACFNIGDSQNTYLAGCTDQSYKADACPNKGVYAMQEWVGLTHCDGEHNKRGLDVDWLGCDEDLGQPSVTSGNRTCDCTNRADMVPLFTDGQILTKHASLPRTLSGTIIFVEGYKPTAASSPTQQPSKVDDGGVTGTPAPEASSGTGTPAAAVSASPSSSSLSTTALAGIGAGAGVGVIIIVIAFVFLALRYRRLKAEKETGYRGLRPSPAGTSGPSSLGKTDDGNYDGQASPNAFPSAGTPAQHYHHSGDNSGHSHGFFKAELPADSPNVYQAYDPDRDRWVPPLSAISERSNETMMNSPSPLVSPQSTGETAAAHGAQHGQRSGGMDPIYEMQA</sequence>
<feature type="region of interest" description="Disordered" evidence="1">
    <location>
        <begin position="167"/>
        <end position="207"/>
    </location>
</feature>
<feature type="compositionally biased region" description="Polar residues" evidence="1">
    <location>
        <begin position="167"/>
        <end position="176"/>
    </location>
</feature>
<protein>
    <submittedName>
        <fullName evidence="3">Uncharacterized protein</fullName>
    </submittedName>
</protein>
<comment type="caution">
    <text evidence="3">The sequence shown here is derived from an EMBL/GenBank/DDBJ whole genome shotgun (WGS) entry which is preliminary data.</text>
</comment>
<feature type="compositionally biased region" description="Polar residues" evidence="1">
    <location>
        <begin position="344"/>
        <end position="361"/>
    </location>
</feature>
<proteinExistence type="predicted"/>